<evidence type="ECO:0000313" key="2">
    <source>
        <dbReference type="Proteomes" id="UP000807716"/>
    </source>
</evidence>
<comment type="caution">
    <text evidence="1">The sequence shown here is derived from an EMBL/GenBank/DDBJ whole genome shotgun (WGS) entry which is preliminary data.</text>
</comment>
<protein>
    <submittedName>
        <fullName evidence="1">Uncharacterized protein</fullName>
    </submittedName>
</protein>
<dbReference type="Proteomes" id="UP000807716">
    <property type="component" value="Unassembled WGS sequence"/>
</dbReference>
<name>A0A9P6UBX4_9FUNG</name>
<organism evidence="1 2">
    <name type="scientific">Actinomortierella ambigua</name>
    <dbReference type="NCBI Taxonomy" id="1343610"/>
    <lineage>
        <taxon>Eukaryota</taxon>
        <taxon>Fungi</taxon>
        <taxon>Fungi incertae sedis</taxon>
        <taxon>Mucoromycota</taxon>
        <taxon>Mortierellomycotina</taxon>
        <taxon>Mortierellomycetes</taxon>
        <taxon>Mortierellales</taxon>
        <taxon>Mortierellaceae</taxon>
        <taxon>Actinomortierella</taxon>
    </lineage>
</organism>
<evidence type="ECO:0000313" key="1">
    <source>
        <dbReference type="EMBL" id="KAG0269935.1"/>
    </source>
</evidence>
<dbReference type="EMBL" id="JAAAJB010000015">
    <property type="protein sequence ID" value="KAG0269935.1"/>
    <property type="molecule type" value="Genomic_DNA"/>
</dbReference>
<dbReference type="AlphaFoldDB" id="A0A9P6UBX4"/>
<dbReference type="OrthoDB" id="2416288at2759"/>
<accession>A0A9P6UBX4</accession>
<reference evidence="1" key="1">
    <citation type="journal article" date="2020" name="Fungal Divers.">
        <title>Resolving the Mortierellaceae phylogeny through synthesis of multi-gene phylogenetics and phylogenomics.</title>
        <authorList>
            <person name="Vandepol N."/>
            <person name="Liber J."/>
            <person name="Desiro A."/>
            <person name="Na H."/>
            <person name="Kennedy M."/>
            <person name="Barry K."/>
            <person name="Grigoriev I.V."/>
            <person name="Miller A.N."/>
            <person name="O'Donnell K."/>
            <person name="Stajich J.E."/>
            <person name="Bonito G."/>
        </authorList>
    </citation>
    <scope>NUCLEOTIDE SEQUENCE</scope>
    <source>
        <strain evidence="1">BC1065</strain>
    </source>
</reference>
<keyword evidence="2" id="KW-1185">Reference proteome</keyword>
<sequence length="162" mass="18338">MFLRKRYSAVLEEKKRTLPVAVQGEVEVRIEHILKSIAGNHKVIDRTIFNTFKGSCAKAGKRPPTELCGSAKSIACHAPWGIDDSLFDKVHKNVGEVIRSNFEGTSALIQDTMVNQVLSYCPEHCSSWVEPFQNIMLVWEQREHYKSYRVTPNCLPLHKGGI</sequence>
<proteinExistence type="predicted"/>
<gene>
    <name evidence="1" type="ORF">DFQ27_001484</name>
</gene>